<dbReference type="InterPro" id="IPR010455">
    <property type="entry name" value="Phage_82_GpQ"/>
</dbReference>
<proteinExistence type="predicted"/>
<reference evidence="1" key="1">
    <citation type="submission" date="2017-06" db="EMBL/GenBank/DDBJ databases">
        <title>Novel phages from South African skin metaviromes.</title>
        <authorList>
            <person name="van Zyl L.J."/>
            <person name="Abrahams Y."/>
            <person name="Stander E.A."/>
            <person name="Kirby B.M."/>
            <person name="Clavaud C."/>
            <person name="Farcet C."/>
            <person name="Breton L."/>
            <person name="Trindade M.I."/>
        </authorList>
    </citation>
    <scope>NUCLEOTIDE SEQUENCE</scope>
</reference>
<organism evidence="1">
    <name type="scientific">uncultured Caudovirales phage</name>
    <dbReference type="NCBI Taxonomy" id="2100421"/>
    <lineage>
        <taxon>Viruses</taxon>
        <taxon>Duplodnaviria</taxon>
        <taxon>Heunggongvirae</taxon>
        <taxon>Uroviricota</taxon>
        <taxon>Caudoviricetes</taxon>
        <taxon>Peduoviridae</taxon>
        <taxon>Maltschvirus</taxon>
        <taxon>Maltschvirus maltsch</taxon>
    </lineage>
</organism>
<name>A0A2H4JGZ9_9CAUD</name>
<accession>A0A2H4JGZ9</accession>
<dbReference type="EMBL" id="MF417945">
    <property type="protein sequence ID" value="ASN72208.1"/>
    <property type="molecule type" value="Genomic_DNA"/>
</dbReference>
<evidence type="ECO:0000313" key="1">
    <source>
        <dbReference type="EMBL" id="ASN72208.1"/>
    </source>
</evidence>
<gene>
    <name evidence="1" type="ORF">3S15_22</name>
</gene>
<protein>
    <submittedName>
        <fullName evidence="1">Uncharacterized protein</fullName>
    </submittedName>
</protein>
<sequence length="283" mass="31094">MQTLTLSRKGWPKTAPAPGPIFVLAVDPPAPAHAAPIEIRRKLTSPILHDVAVMRDLVLGAFLGPQHFREDDGTYVAPYTIENTRDAFPQHLEALRECPTDNGEAGRLPSAYVAALAKGTTRVIASETRPKKKSSVPLGPLAFQDARIVREVGLLAPEHQHWIRYAYADSTAWDDESGATVALWARYEPQLGKVQAKTRKAAQGLAHLAVQNAKRVINTDGKVLHTPGRVRELLGVTEANWDKHWSGRWQALNEAATAMDRDALAALCKRLQGFNFVLLDRGL</sequence>
<dbReference type="Pfam" id="PF06323">
    <property type="entry name" value="Phage_antiter_Q"/>
    <property type="match status" value="1"/>
</dbReference>